<dbReference type="AlphaFoldDB" id="A0A9P6NT77"/>
<accession>A0A9P6NT77</accession>
<organism evidence="2 3">
    <name type="scientific">Cronartium quercuum f. sp. fusiforme G11</name>
    <dbReference type="NCBI Taxonomy" id="708437"/>
    <lineage>
        <taxon>Eukaryota</taxon>
        <taxon>Fungi</taxon>
        <taxon>Dikarya</taxon>
        <taxon>Basidiomycota</taxon>
        <taxon>Pucciniomycotina</taxon>
        <taxon>Pucciniomycetes</taxon>
        <taxon>Pucciniales</taxon>
        <taxon>Coleosporiaceae</taxon>
        <taxon>Cronartium</taxon>
    </lineage>
</organism>
<feature type="region of interest" description="Disordered" evidence="1">
    <location>
        <begin position="27"/>
        <end position="46"/>
    </location>
</feature>
<dbReference type="Proteomes" id="UP000886653">
    <property type="component" value="Unassembled WGS sequence"/>
</dbReference>
<gene>
    <name evidence="2" type="ORF">CROQUDRAFT_652901</name>
</gene>
<feature type="compositionally biased region" description="Polar residues" evidence="1">
    <location>
        <begin position="30"/>
        <end position="43"/>
    </location>
</feature>
<evidence type="ECO:0000313" key="2">
    <source>
        <dbReference type="EMBL" id="KAG0149927.1"/>
    </source>
</evidence>
<evidence type="ECO:0000256" key="1">
    <source>
        <dbReference type="SAM" id="MobiDB-lite"/>
    </source>
</evidence>
<sequence>MATASLGSLMLPLSFRTLPTTVCSEIRIPDSTQPDRPQPSNSVHPFRGQLDVRLHMLSPQQHKFTFYSSSHLKLDQNTCPLT</sequence>
<keyword evidence="3" id="KW-1185">Reference proteome</keyword>
<proteinExistence type="predicted"/>
<evidence type="ECO:0000313" key="3">
    <source>
        <dbReference type="Proteomes" id="UP000886653"/>
    </source>
</evidence>
<reference evidence="2" key="1">
    <citation type="submission" date="2013-11" db="EMBL/GenBank/DDBJ databases">
        <title>Genome sequence of the fusiform rust pathogen reveals effectors for host alternation and coevolution with pine.</title>
        <authorList>
            <consortium name="DOE Joint Genome Institute"/>
            <person name="Smith K."/>
            <person name="Pendleton A."/>
            <person name="Kubisiak T."/>
            <person name="Anderson C."/>
            <person name="Salamov A."/>
            <person name="Aerts A."/>
            <person name="Riley R."/>
            <person name="Clum A."/>
            <person name="Lindquist E."/>
            <person name="Ence D."/>
            <person name="Campbell M."/>
            <person name="Kronenberg Z."/>
            <person name="Feau N."/>
            <person name="Dhillon B."/>
            <person name="Hamelin R."/>
            <person name="Burleigh J."/>
            <person name="Smith J."/>
            <person name="Yandell M."/>
            <person name="Nelson C."/>
            <person name="Grigoriev I."/>
            <person name="Davis J."/>
        </authorList>
    </citation>
    <scope>NUCLEOTIDE SEQUENCE</scope>
    <source>
        <strain evidence="2">G11</strain>
    </source>
</reference>
<protein>
    <submittedName>
        <fullName evidence="2">Uncharacterized protein</fullName>
    </submittedName>
</protein>
<dbReference type="EMBL" id="MU167223">
    <property type="protein sequence ID" value="KAG0149927.1"/>
    <property type="molecule type" value="Genomic_DNA"/>
</dbReference>
<name>A0A9P6NT77_9BASI</name>
<comment type="caution">
    <text evidence="2">The sequence shown here is derived from an EMBL/GenBank/DDBJ whole genome shotgun (WGS) entry which is preliminary data.</text>
</comment>